<evidence type="ECO:0000256" key="1">
    <source>
        <dbReference type="SAM" id="SignalP"/>
    </source>
</evidence>
<keyword evidence="3" id="KW-1185">Reference proteome</keyword>
<evidence type="ECO:0008006" key="4">
    <source>
        <dbReference type="Google" id="ProtNLM"/>
    </source>
</evidence>
<protein>
    <recommendedName>
        <fullName evidence="4">Secreted protein</fullName>
    </recommendedName>
</protein>
<proteinExistence type="predicted"/>
<evidence type="ECO:0000313" key="3">
    <source>
        <dbReference type="Proteomes" id="UP000822688"/>
    </source>
</evidence>
<name>A0A8T0GM27_CERPU</name>
<sequence>MWFLCCLISWIVSFCCCLYHVHAGFMISGTSSSRSERRRFTIEIAYGVILVNWVAGRTNPACGLEVMLVLT</sequence>
<feature type="signal peptide" evidence="1">
    <location>
        <begin position="1"/>
        <end position="17"/>
    </location>
</feature>
<dbReference type="Proteomes" id="UP000822688">
    <property type="component" value="Chromosome 10"/>
</dbReference>
<organism evidence="2 3">
    <name type="scientific">Ceratodon purpureus</name>
    <name type="common">Fire moss</name>
    <name type="synonym">Dicranum purpureum</name>
    <dbReference type="NCBI Taxonomy" id="3225"/>
    <lineage>
        <taxon>Eukaryota</taxon>
        <taxon>Viridiplantae</taxon>
        <taxon>Streptophyta</taxon>
        <taxon>Embryophyta</taxon>
        <taxon>Bryophyta</taxon>
        <taxon>Bryophytina</taxon>
        <taxon>Bryopsida</taxon>
        <taxon>Dicranidae</taxon>
        <taxon>Pseudoditrichales</taxon>
        <taxon>Ditrichaceae</taxon>
        <taxon>Ceratodon</taxon>
    </lineage>
</organism>
<comment type="caution">
    <text evidence="2">The sequence shown here is derived from an EMBL/GenBank/DDBJ whole genome shotgun (WGS) entry which is preliminary data.</text>
</comment>
<dbReference type="AlphaFoldDB" id="A0A8T0GM27"/>
<feature type="chain" id="PRO_5035851031" description="Secreted protein" evidence="1">
    <location>
        <begin position="18"/>
        <end position="71"/>
    </location>
</feature>
<gene>
    <name evidence="2" type="ORF">KC19_10G150000</name>
</gene>
<keyword evidence="1" id="KW-0732">Signal</keyword>
<accession>A0A8T0GM27</accession>
<evidence type="ECO:0000313" key="2">
    <source>
        <dbReference type="EMBL" id="KAG0560043.1"/>
    </source>
</evidence>
<reference evidence="2" key="1">
    <citation type="submission" date="2020-06" db="EMBL/GenBank/DDBJ databases">
        <title>WGS assembly of Ceratodon purpureus strain R40.</title>
        <authorList>
            <person name="Carey S.B."/>
            <person name="Jenkins J."/>
            <person name="Shu S."/>
            <person name="Lovell J.T."/>
            <person name="Sreedasyam A."/>
            <person name="Maumus F."/>
            <person name="Tiley G.P."/>
            <person name="Fernandez-Pozo N."/>
            <person name="Barry K."/>
            <person name="Chen C."/>
            <person name="Wang M."/>
            <person name="Lipzen A."/>
            <person name="Daum C."/>
            <person name="Saski C.A."/>
            <person name="Payton A.C."/>
            <person name="Mcbreen J.C."/>
            <person name="Conrad R.E."/>
            <person name="Kollar L.M."/>
            <person name="Olsson S."/>
            <person name="Huttunen S."/>
            <person name="Landis J.B."/>
            <person name="Wickett N.J."/>
            <person name="Johnson M.G."/>
            <person name="Rensing S.A."/>
            <person name="Grimwood J."/>
            <person name="Schmutz J."/>
            <person name="Mcdaniel S.F."/>
        </authorList>
    </citation>
    <scope>NUCLEOTIDE SEQUENCE</scope>
    <source>
        <strain evidence="2">R40</strain>
    </source>
</reference>
<dbReference type="EMBL" id="CM026431">
    <property type="protein sequence ID" value="KAG0560043.1"/>
    <property type="molecule type" value="Genomic_DNA"/>
</dbReference>